<dbReference type="EMBL" id="KV784375">
    <property type="protein sequence ID" value="OEU09452.1"/>
    <property type="molecule type" value="Genomic_DNA"/>
</dbReference>
<dbReference type="SUPFAM" id="SSF52949">
    <property type="entry name" value="Macro domain-like"/>
    <property type="match status" value="1"/>
</dbReference>
<evidence type="ECO:0000313" key="6">
    <source>
        <dbReference type="EMBL" id="OEU09452.1"/>
    </source>
</evidence>
<dbReference type="GO" id="GO:0006508">
    <property type="term" value="P:proteolysis"/>
    <property type="evidence" value="ECO:0007669"/>
    <property type="project" value="UniProtKB-KW"/>
</dbReference>
<feature type="domain" description="Cytosol aminopeptidase" evidence="5">
    <location>
        <begin position="312"/>
        <end position="319"/>
    </location>
</feature>
<keyword evidence="2" id="KW-0031">Aminopeptidase</keyword>
<evidence type="ECO:0000256" key="4">
    <source>
        <dbReference type="ARBA" id="ARBA00022801"/>
    </source>
</evidence>
<evidence type="ECO:0000259" key="5">
    <source>
        <dbReference type="PROSITE" id="PS00631"/>
    </source>
</evidence>
<dbReference type="GO" id="GO:0005737">
    <property type="term" value="C:cytoplasm"/>
    <property type="evidence" value="ECO:0007669"/>
    <property type="project" value="InterPro"/>
</dbReference>
<dbReference type="InterPro" id="IPR043472">
    <property type="entry name" value="Macro_dom-like"/>
</dbReference>
<protein>
    <submittedName>
        <fullName evidence="6">Peptidase_M17-domain-containing protein</fullName>
    </submittedName>
</protein>
<dbReference type="InterPro" id="IPR000819">
    <property type="entry name" value="Peptidase_M17_C"/>
</dbReference>
<dbReference type="PRINTS" id="PR00481">
    <property type="entry name" value="LAMNOPPTDASE"/>
</dbReference>
<name>A0A1E7EU77_9STRA</name>
<dbReference type="Pfam" id="PF00883">
    <property type="entry name" value="Peptidase_M17"/>
    <property type="match status" value="1"/>
</dbReference>
<keyword evidence="3" id="KW-0645">Protease</keyword>
<dbReference type="Gene3D" id="3.40.630.10">
    <property type="entry name" value="Zn peptidases"/>
    <property type="match status" value="1"/>
</dbReference>
<dbReference type="InParanoid" id="A0A1E7EU77"/>
<organism evidence="6 7">
    <name type="scientific">Fragilariopsis cylindrus CCMP1102</name>
    <dbReference type="NCBI Taxonomy" id="635003"/>
    <lineage>
        <taxon>Eukaryota</taxon>
        <taxon>Sar</taxon>
        <taxon>Stramenopiles</taxon>
        <taxon>Ochrophyta</taxon>
        <taxon>Bacillariophyta</taxon>
        <taxon>Bacillariophyceae</taxon>
        <taxon>Bacillariophycidae</taxon>
        <taxon>Bacillariales</taxon>
        <taxon>Bacillariaceae</taxon>
        <taxon>Fragilariopsis</taxon>
    </lineage>
</organism>
<dbReference type="OrthoDB" id="412814at2759"/>
<comment type="similarity">
    <text evidence="1">Belongs to the peptidase M17 family.</text>
</comment>
<dbReference type="SUPFAM" id="SSF53187">
    <property type="entry name" value="Zn-dependent exopeptidases"/>
    <property type="match status" value="1"/>
</dbReference>
<dbReference type="PANTHER" id="PTHR11963:SF23">
    <property type="entry name" value="CYTOSOL AMINOPEPTIDASE"/>
    <property type="match status" value="1"/>
</dbReference>
<evidence type="ECO:0000256" key="1">
    <source>
        <dbReference type="ARBA" id="ARBA00009528"/>
    </source>
</evidence>
<sequence length="467" mass="49806">MVENAKDFKNGAEAGSTLPTLRVFANGKAKRYIVVGLGSEPKDGKSLESVGSAVGKAIAMKCDTEKKVKTATFLLPQSVASDTQSLNDMSSTFFSTLYGDNRFRTGKKVKIAAEDLQSLTLLSDGPISSDSMQDAVNRGKKMASGIHMTKDIVNAPHNVLNSESLADTARRLAEESGGSLTCRVLDKEECEERGMGAYLGVARGSETQPQFIHMTYTPPDGVVKKKVGVIGKGLLFDTGGYNVKTNMMELMKFDCGGAAAVLGAARAIGALKPPGVECHFVVAACENMINDKAIVPSDILTASNGKTIEILNTDAEGRLTLADALVYCDKELDCESIIELSTLTGACMIALGKSVCGVWTNDDDLAAELADVSKTTEEKSWRMPMEKSYNEQLKSKVADLTNLGAPYGGSITAALFLQNFVSKKKPFAHIDIAGPVWDDKLGATGFGAKLAAEWVRRQGQSNGENKE</sequence>
<dbReference type="Proteomes" id="UP000095751">
    <property type="component" value="Unassembled WGS sequence"/>
</dbReference>
<proteinExistence type="inferred from homology"/>
<accession>A0A1E7EU77</accession>
<dbReference type="Gene3D" id="3.40.220.10">
    <property type="entry name" value="Leucine Aminopeptidase, subunit E, domain 1"/>
    <property type="match status" value="1"/>
</dbReference>
<dbReference type="GO" id="GO:0070006">
    <property type="term" value="F:metalloaminopeptidase activity"/>
    <property type="evidence" value="ECO:0007669"/>
    <property type="project" value="InterPro"/>
</dbReference>
<dbReference type="KEGG" id="fcy:FRACYDRAFT_195199"/>
<dbReference type="AlphaFoldDB" id="A0A1E7EU77"/>
<evidence type="ECO:0000256" key="2">
    <source>
        <dbReference type="ARBA" id="ARBA00022438"/>
    </source>
</evidence>
<dbReference type="NCBIfam" id="NF002076">
    <property type="entry name" value="PRK00913.2-3"/>
    <property type="match status" value="1"/>
</dbReference>
<gene>
    <name evidence="6" type="ORF">FRACYDRAFT_195199</name>
</gene>
<evidence type="ECO:0000313" key="7">
    <source>
        <dbReference type="Proteomes" id="UP000095751"/>
    </source>
</evidence>
<keyword evidence="4" id="KW-0378">Hydrolase</keyword>
<dbReference type="InterPro" id="IPR011356">
    <property type="entry name" value="Leucine_aapep/pepB"/>
</dbReference>
<reference evidence="6 7" key="1">
    <citation type="submission" date="2016-09" db="EMBL/GenBank/DDBJ databases">
        <title>Extensive genetic diversity and differential bi-allelic expression allows diatom success in the polar Southern Ocean.</title>
        <authorList>
            <consortium name="DOE Joint Genome Institute"/>
            <person name="Mock T."/>
            <person name="Otillar R.P."/>
            <person name="Strauss J."/>
            <person name="Dupont C."/>
            <person name="Frickenhaus S."/>
            <person name="Maumus F."/>
            <person name="Mcmullan M."/>
            <person name="Sanges R."/>
            <person name="Schmutz J."/>
            <person name="Toseland A."/>
            <person name="Valas R."/>
            <person name="Veluchamy A."/>
            <person name="Ward B.J."/>
            <person name="Allen A."/>
            <person name="Barry K."/>
            <person name="Falciatore A."/>
            <person name="Ferrante M."/>
            <person name="Fortunato A.E."/>
            <person name="Gloeckner G."/>
            <person name="Gruber A."/>
            <person name="Hipkin R."/>
            <person name="Janech M."/>
            <person name="Kroth P."/>
            <person name="Leese F."/>
            <person name="Lindquist E."/>
            <person name="Lyon B.R."/>
            <person name="Martin J."/>
            <person name="Mayer C."/>
            <person name="Parker M."/>
            <person name="Quesneville H."/>
            <person name="Raymond J."/>
            <person name="Uhlig C."/>
            <person name="Valentin K.U."/>
            <person name="Worden A.Z."/>
            <person name="Armbrust E.V."/>
            <person name="Bowler C."/>
            <person name="Green B."/>
            <person name="Moulton V."/>
            <person name="Van Oosterhout C."/>
            <person name="Grigoriev I."/>
        </authorList>
    </citation>
    <scope>NUCLEOTIDE SEQUENCE [LARGE SCALE GENOMIC DNA]</scope>
    <source>
        <strain evidence="6 7">CCMP1102</strain>
    </source>
</reference>
<dbReference type="GO" id="GO:0030145">
    <property type="term" value="F:manganese ion binding"/>
    <property type="evidence" value="ECO:0007669"/>
    <property type="project" value="InterPro"/>
</dbReference>
<dbReference type="Pfam" id="PF02789">
    <property type="entry name" value="Peptidase_M17_N"/>
    <property type="match status" value="1"/>
</dbReference>
<keyword evidence="7" id="KW-1185">Reference proteome</keyword>
<dbReference type="FunCoup" id="A0A1E7EU77">
    <property type="interactions" value="163"/>
</dbReference>
<evidence type="ECO:0000256" key="3">
    <source>
        <dbReference type="ARBA" id="ARBA00022670"/>
    </source>
</evidence>
<dbReference type="CDD" id="cd00433">
    <property type="entry name" value="Peptidase_M17"/>
    <property type="match status" value="1"/>
</dbReference>
<dbReference type="PROSITE" id="PS00631">
    <property type="entry name" value="CYTOSOL_AP"/>
    <property type="match status" value="1"/>
</dbReference>
<dbReference type="PANTHER" id="PTHR11963">
    <property type="entry name" value="LEUCINE AMINOPEPTIDASE-RELATED"/>
    <property type="match status" value="1"/>
</dbReference>
<dbReference type="InterPro" id="IPR008283">
    <property type="entry name" value="Peptidase_M17_N"/>
</dbReference>